<accession>F8JRC6</accession>
<protein>
    <recommendedName>
        <fullName evidence="3">Cyclodipeptide synthase</fullName>
    </recommendedName>
</protein>
<dbReference type="AlphaFoldDB" id="F8JRC6"/>
<keyword evidence="5" id="KW-1185">Reference proteome</keyword>
<dbReference type="NCBIfam" id="TIGR04539">
    <property type="entry name" value="tRNA_cyclodipep"/>
    <property type="match status" value="1"/>
</dbReference>
<evidence type="ECO:0000256" key="2">
    <source>
        <dbReference type="ARBA" id="ARBA00022679"/>
    </source>
</evidence>
<dbReference type="Proteomes" id="UP000007842">
    <property type="component" value="Chromosome"/>
</dbReference>
<reference evidence="5" key="1">
    <citation type="submission" date="2011-12" db="EMBL/GenBank/DDBJ databases">
        <title>Complete genome sequence of Streptomyces cattleya strain DSM 46488.</title>
        <authorList>
            <person name="Ou H.-Y."/>
            <person name="Li P."/>
            <person name="Zhao C."/>
            <person name="O'Hagan D."/>
            <person name="Deng Z."/>
        </authorList>
    </citation>
    <scope>NUCLEOTIDE SEQUENCE [LARGE SCALE GENOMIC DNA]</scope>
    <source>
        <strain evidence="5">ATCC 35852 / DSM 46488 / JCM 4925 / NBRC 14057 / NRRL 8057</strain>
    </source>
</reference>
<dbReference type="HOGENOM" id="CLU_084186_1_0_11"/>
<dbReference type="EMBL" id="CP003219">
    <property type="protein sequence ID" value="AEW96626.1"/>
    <property type="molecule type" value="Genomic_DNA"/>
</dbReference>
<evidence type="ECO:0000256" key="1">
    <source>
        <dbReference type="ARBA" id="ARBA00006034"/>
    </source>
</evidence>
<dbReference type="eggNOG" id="ENOG5033PIU">
    <property type="taxonomic scope" value="Bacteria"/>
</dbReference>
<gene>
    <name evidence="4" type="ordered locus">SCATT_42550</name>
</gene>
<dbReference type="KEGG" id="scy:SCATT_42550"/>
<evidence type="ECO:0000313" key="4">
    <source>
        <dbReference type="EMBL" id="AEW96626.1"/>
    </source>
</evidence>
<dbReference type="GO" id="GO:0016755">
    <property type="term" value="F:aminoacyltransferase activity"/>
    <property type="evidence" value="ECO:0007669"/>
    <property type="project" value="InterPro"/>
</dbReference>
<dbReference type="OrthoDB" id="2895472at2"/>
<evidence type="ECO:0000256" key="3">
    <source>
        <dbReference type="ARBA" id="ARBA00030771"/>
    </source>
</evidence>
<dbReference type="InterPro" id="IPR038622">
    <property type="entry name" value="CDPS_sf"/>
</dbReference>
<sequence>MADAAGPDTAVGFGFFPVTHTCRLIWEEGAHLTIPVGPWSPGASADRIAALTCWSARHFGQVDVVRTDLGVEGVLAAFGHDPWDARRRAAALDRAVRATIAQGVREAGAAGRRVRVRALSDFADHHMYRVLCHRVEAALTAEDELRQACDHTVQQFLASRLQDSGPATEDQLRAGRAYLTAELPFLVDTPGLLGVPSSVFCHPVATPLAEVLFGRGSGLRAARDQGYAVVRPARVVRDAA</sequence>
<dbReference type="RefSeq" id="WP_014144981.1">
    <property type="nucleotide sequence ID" value="NC_016111.1"/>
</dbReference>
<dbReference type="InterPro" id="IPR030903">
    <property type="entry name" value="CDPS"/>
</dbReference>
<dbReference type="Pfam" id="PF16715">
    <property type="entry name" value="CDPS"/>
    <property type="match status" value="1"/>
</dbReference>
<evidence type="ECO:0000313" key="5">
    <source>
        <dbReference type="Proteomes" id="UP000007842"/>
    </source>
</evidence>
<dbReference type="BRENDA" id="2.3.2.B16">
    <property type="organism ID" value="5990"/>
</dbReference>
<dbReference type="KEGG" id="sct:SCAT_4268"/>
<comment type="similarity">
    <text evidence="1">Belongs to the CDPS family.</text>
</comment>
<dbReference type="Gene3D" id="3.40.50.11710">
    <property type="entry name" value="Cyclodipeptide synthase"/>
    <property type="match status" value="1"/>
</dbReference>
<name>F8JRC6_STREN</name>
<dbReference type="PATRIC" id="fig|1003195.11.peg.5711"/>
<proteinExistence type="inferred from homology"/>
<accession>G8X392</accession>
<organism evidence="4 5">
    <name type="scientific">Streptantibioticus cattleyicolor (strain ATCC 35852 / DSM 46488 / JCM 4925 / NBRC 14057 / NRRL 8057)</name>
    <name type="common">Streptomyces cattleya</name>
    <dbReference type="NCBI Taxonomy" id="1003195"/>
    <lineage>
        <taxon>Bacteria</taxon>
        <taxon>Bacillati</taxon>
        <taxon>Actinomycetota</taxon>
        <taxon>Actinomycetes</taxon>
        <taxon>Kitasatosporales</taxon>
        <taxon>Streptomycetaceae</taxon>
        <taxon>Streptantibioticus</taxon>
    </lineage>
</organism>
<keyword evidence="2" id="KW-0808">Transferase</keyword>
<dbReference type="STRING" id="1003195.SCATT_42550"/>